<protein>
    <recommendedName>
        <fullName evidence="3">DUF3006 domain-containing protein</fullName>
    </recommendedName>
</protein>
<proteinExistence type="predicted"/>
<accession>A0AAX0AUW9</accession>
<dbReference type="Proteomes" id="UP001193748">
    <property type="component" value="Unassembled WGS sequence"/>
</dbReference>
<sequence length="83" mass="9073">MSLDLDKTDLKNDVLIITNNDGSITCIPREGAIESELSLFAEFEEVFPNGKPIVAATHQQLIPTTEDRITALESALSALMEVQ</sequence>
<dbReference type="AlphaFoldDB" id="A0AAX0AUW9"/>
<dbReference type="EMBL" id="JABSWW010000001">
    <property type="protein sequence ID" value="NRT86547.1"/>
    <property type="molecule type" value="Genomic_DNA"/>
</dbReference>
<reference evidence="1" key="2">
    <citation type="journal article" date="2022" name="Nat. Biotechnol.">
        <title>Carbon-negative production of acetone and isopropanol by gas fermentation at industrial pilot scale.</title>
        <authorList>
            <person name="Liew F.E."/>
            <person name="Nogle R."/>
            <person name="Abdalla T."/>
            <person name="Rasor B.J."/>
            <person name="Canter C."/>
            <person name="Jensen R.O."/>
            <person name="Wang L."/>
            <person name="Strutz J."/>
            <person name="Chirania P."/>
            <person name="De Tissera S."/>
            <person name="Mueller A.P."/>
            <person name="Ruan Z."/>
            <person name="Gao A."/>
            <person name="Tran L."/>
            <person name="Engle N.L."/>
            <person name="Bromley J.C."/>
            <person name="Daniell J."/>
            <person name="Conrado R."/>
            <person name="Tschaplinski T.J."/>
            <person name="Giannone R.J."/>
            <person name="Hettich R.L."/>
            <person name="Karim A.S."/>
            <person name="Simpson S.D."/>
            <person name="Brown S.D."/>
            <person name="Leang C."/>
            <person name="Jewett M.C."/>
            <person name="Kopke M."/>
        </authorList>
    </citation>
    <scope>NUCLEOTIDE SEQUENCE</scope>
    <source>
        <strain evidence="1">DJ080</strain>
    </source>
</reference>
<gene>
    <name evidence="1" type="ORF">B0H41_000226</name>
</gene>
<evidence type="ECO:0000313" key="2">
    <source>
        <dbReference type="Proteomes" id="UP001193748"/>
    </source>
</evidence>
<dbReference type="RefSeq" id="WP_171771957.1">
    <property type="nucleotide sequence ID" value="NZ_JABFUE010000001.1"/>
</dbReference>
<evidence type="ECO:0000313" key="1">
    <source>
        <dbReference type="EMBL" id="NRT86547.1"/>
    </source>
</evidence>
<organism evidence="1 2">
    <name type="scientific">Clostridium beijerinckii</name>
    <name type="common">Clostridium MP</name>
    <dbReference type="NCBI Taxonomy" id="1520"/>
    <lineage>
        <taxon>Bacteria</taxon>
        <taxon>Bacillati</taxon>
        <taxon>Bacillota</taxon>
        <taxon>Clostridia</taxon>
        <taxon>Eubacteriales</taxon>
        <taxon>Clostridiaceae</taxon>
        <taxon>Clostridium</taxon>
    </lineage>
</organism>
<name>A0AAX0AUW9_CLOBE</name>
<comment type="caution">
    <text evidence="1">The sequence shown here is derived from an EMBL/GenBank/DDBJ whole genome shotgun (WGS) entry which is preliminary data.</text>
</comment>
<evidence type="ECO:0008006" key="3">
    <source>
        <dbReference type="Google" id="ProtNLM"/>
    </source>
</evidence>
<reference evidence="1" key="1">
    <citation type="submission" date="2020-05" db="EMBL/GenBank/DDBJ databases">
        <authorList>
            <person name="Brown S."/>
            <person name="Huntemann M."/>
            <person name="Clum A."/>
            <person name="Spunde A."/>
            <person name="Palaniappan K."/>
            <person name="Ritter S."/>
            <person name="Mikhailova N."/>
            <person name="Chen I.-M."/>
            <person name="Stamatis D."/>
            <person name="Reddy T."/>
            <person name="O'Malley R."/>
            <person name="Daum C."/>
            <person name="Shapiro N."/>
            <person name="Ivanova N."/>
            <person name="Kyrpides N."/>
            <person name="Woyke T."/>
        </authorList>
    </citation>
    <scope>NUCLEOTIDE SEQUENCE</scope>
    <source>
        <strain evidence="1">DJ080</strain>
    </source>
</reference>